<comment type="caution">
    <text evidence="1">The sequence shown here is derived from an EMBL/GenBank/DDBJ whole genome shotgun (WGS) entry which is preliminary data.</text>
</comment>
<organism evidence="1 2">
    <name type="scientific">Brachionus plicatilis</name>
    <name type="common">Marine rotifer</name>
    <name type="synonym">Brachionus muelleri</name>
    <dbReference type="NCBI Taxonomy" id="10195"/>
    <lineage>
        <taxon>Eukaryota</taxon>
        <taxon>Metazoa</taxon>
        <taxon>Spiralia</taxon>
        <taxon>Gnathifera</taxon>
        <taxon>Rotifera</taxon>
        <taxon>Eurotatoria</taxon>
        <taxon>Monogononta</taxon>
        <taxon>Pseudotrocha</taxon>
        <taxon>Ploima</taxon>
        <taxon>Brachionidae</taxon>
        <taxon>Brachionus</taxon>
    </lineage>
</organism>
<evidence type="ECO:0000313" key="1">
    <source>
        <dbReference type="EMBL" id="RMZ98680.1"/>
    </source>
</evidence>
<dbReference type="Proteomes" id="UP000276133">
    <property type="component" value="Unassembled WGS sequence"/>
</dbReference>
<feature type="non-terminal residue" evidence="1">
    <location>
        <position position="1"/>
    </location>
</feature>
<accession>A0A3M7PIZ6</accession>
<name>A0A3M7PIZ6_BRAPC</name>
<gene>
    <name evidence="1" type="ORF">BpHYR1_019695</name>
</gene>
<dbReference type="AlphaFoldDB" id="A0A3M7PIZ6"/>
<sequence>NSKLKGVWWGVDKFKSCCFFKKLEVLILDIISAKGYVVCKIVIKHNRTYQFKYDLIVFNCLAAANFGRPFYGRNSTTSWPASINGIAAFKIVREFAGRLSTVFKKAGHKTERQ</sequence>
<dbReference type="EMBL" id="REGN01010625">
    <property type="protein sequence ID" value="RMZ98680.1"/>
    <property type="molecule type" value="Genomic_DNA"/>
</dbReference>
<proteinExistence type="predicted"/>
<keyword evidence="2" id="KW-1185">Reference proteome</keyword>
<evidence type="ECO:0000313" key="2">
    <source>
        <dbReference type="Proteomes" id="UP000276133"/>
    </source>
</evidence>
<protein>
    <submittedName>
        <fullName evidence="1">Uncharacterized protein</fullName>
    </submittedName>
</protein>
<reference evidence="1 2" key="1">
    <citation type="journal article" date="2018" name="Sci. Rep.">
        <title>Genomic signatures of local adaptation to the degree of environmental predictability in rotifers.</title>
        <authorList>
            <person name="Franch-Gras L."/>
            <person name="Hahn C."/>
            <person name="Garcia-Roger E.M."/>
            <person name="Carmona M.J."/>
            <person name="Serra M."/>
            <person name="Gomez A."/>
        </authorList>
    </citation>
    <scope>NUCLEOTIDE SEQUENCE [LARGE SCALE GENOMIC DNA]</scope>
    <source>
        <strain evidence="1">HYR1</strain>
    </source>
</reference>